<gene>
    <name evidence="2" type="ORF">PECUL_23A029089</name>
</gene>
<evidence type="ECO:0000313" key="3">
    <source>
        <dbReference type="Proteomes" id="UP001295444"/>
    </source>
</evidence>
<dbReference type="Proteomes" id="UP001295444">
    <property type="component" value="Chromosome 02"/>
</dbReference>
<feature type="compositionally biased region" description="Polar residues" evidence="1">
    <location>
        <begin position="70"/>
        <end position="79"/>
    </location>
</feature>
<organism evidence="2 3">
    <name type="scientific">Pelobates cultripes</name>
    <name type="common">Western spadefoot toad</name>
    <dbReference type="NCBI Taxonomy" id="61616"/>
    <lineage>
        <taxon>Eukaryota</taxon>
        <taxon>Metazoa</taxon>
        <taxon>Chordata</taxon>
        <taxon>Craniata</taxon>
        <taxon>Vertebrata</taxon>
        <taxon>Euteleostomi</taxon>
        <taxon>Amphibia</taxon>
        <taxon>Batrachia</taxon>
        <taxon>Anura</taxon>
        <taxon>Pelobatoidea</taxon>
        <taxon>Pelobatidae</taxon>
        <taxon>Pelobates</taxon>
    </lineage>
</organism>
<dbReference type="EMBL" id="OW240913">
    <property type="protein sequence ID" value="CAH2253707.1"/>
    <property type="molecule type" value="Genomic_DNA"/>
</dbReference>
<evidence type="ECO:0000313" key="2">
    <source>
        <dbReference type="EMBL" id="CAH2253707.1"/>
    </source>
</evidence>
<feature type="region of interest" description="Disordered" evidence="1">
    <location>
        <begin position="70"/>
        <end position="93"/>
    </location>
</feature>
<dbReference type="AlphaFoldDB" id="A0AAD1RGL3"/>
<name>A0AAD1RGL3_PELCU</name>
<protein>
    <submittedName>
        <fullName evidence="2">Uncharacterized protein</fullName>
    </submittedName>
</protein>
<proteinExistence type="predicted"/>
<sequence>MRGWGFGRSSSTEVLQMQNLLPPLGPSGVIAVHHGAFTSMGIPVQALLDGHRQVEATTPRSLKMAAVYNTTNPTGNTASHTRDANDCANGGKG</sequence>
<reference evidence="2" key="1">
    <citation type="submission" date="2022-03" db="EMBL/GenBank/DDBJ databases">
        <authorList>
            <person name="Alioto T."/>
            <person name="Alioto T."/>
            <person name="Gomez Garrido J."/>
        </authorList>
    </citation>
    <scope>NUCLEOTIDE SEQUENCE</scope>
</reference>
<keyword evidence="3" id="KW-1185">Reference proteome</keyword>
<accession>A0AAD1RGL3</accession>
<evidence type="ECO:0000256" key="1">
    <source>
        <dbReference type="SAM" id="MobiDB-lite"/>
    </source>
</evidence>